<gene>
    <name evidence="2" type="ORF">FJR74_01500</name>
</gene>
<comment type="caution">
    <text evidence="2">The sequence shown here is derived from an EMBL/GenBank/DDBJ whole genome shotgun (WGS) entry which is preliminary data.</text>
</comment>
<feature type="compositionally biased region" description="Low complexity" evidence="1">
    <location>
        <begin position="32"/>
        <end position="70"/>
    </location>
</feature>
<evidence type="ECO:0000313" key="3">
    <source>
        <dbReference type="Proteomes" id="UP000316851"/>
    </source>
</evidence>
<organism evidence="2 3">
    <name type="scientific">Metamycoplasma neophronis</name>
    <dbReference type="NCBI Taxonomy" id="872983"/>
    <lineage>
        <taxon>Bacteria</taxon>
        <taxon>Bacillati</taxon>
        <taxon>Mycoplasmatota</taxon>
        <taxon>Mycoplasmoidales</taxon>
        <taxon>Metamycoplasmataceae</taxon>
        <taxon>Metamycoplasma</taxon>
    </lineage>
</organism>
<accession>A0ABY2Z135</accession>
<reference evidence="2" key="1">
    <citation type="submission" date="2019-06" db="EMBL/GenBank/DDBJ databases">
        <title>Mycoplasma neophronis type strain whole genome sequence.</title>
        <authorList>
            <person name="Spergser J."/>
        </authorList>
    </citation>
    <scope>NUCLEOTIDE SEQUENCE [LARGE SCALE GENOMIC DNA]</scope>
    <source>
        <strain evidence="2">DSM 24097</strain>
    </source>
</reference>
<keyword evidence="3" id="KW-1185">Reference proteome</keyword>
<feature type="region of interest" description="Disordered" evidence="1">
    <location>
        <begin position="26"/>
        <end position="72"/>
    </location>
</feature>
<protein>
    <submittedName>
        <fullName evidence="2">Uncharacterized protein</fullName>
    </submittedName>
</protein>
<evidence type="ECO:0000313" key="2">
    <source>
        <dbReference type="EMBL" id="TPR54118.1"/>
    </source>
</evidence>
<sequence length="164" mass="18664">MSAAAVLSVGAMATVFILTSKNKTDLNKNEDNNIVNNNDNNLNKNKANNNKNNDNLENSETSNINNSTPEQPIELREIPWNKVFPEITSKDYYDQLNFKNGQAWIDEPMIAYIIKDVLNRTLAVDGTVNYSYKIVDDQNVLITFKWKNNQEKSAVTYQISTNKL</sequence>
<dbReference type="Proteomes" id="UP000316851">
    <property type="component" value="Unassembled WGS sequence"/>
</dbReference>
<name>A0ABY2Z135_9BACT</name>
<proteinExistence type="predicted"/>
<dbReference type="NCBIfam" id="NF045957">
    <property type="entry name" value="MHO_1590_dom"/>
    <property type="match status" value="1"/>
</dbReference>
<evidence type="ECO:0000256" key="1">
    <source>
        <dbReference type="SAM" id="MobiDB-lite"/>
    </source>
</evidence>
<dbReference type="EMBL" id="VHHP01000003">
    <property type="protein sequence ID" value="TPR54118.1"/>
    <property type="molecule type" value="Genomic_DNA"/>
</dbReference>